<evidence type="ECO:0000313" key="11">
    <source>
        <dbReference type="Proteomes" id="UP000031637"/>
    </source>
</evidence>
<comment type="similarity">
    <text evidence="8">Belongs to the methyltransferase superfamily.</text>
</comment>
<evidence type="ECO:0000256" key="7">
    <source>
        <dbReference type="ARBA" id="ARBA00022756"/>
    </source>
</evidence>
<comment type="pathway">
    <text evidence="2 8">Cofactor biosynthesis; biotin biosynthesis.</text>
</comment>
<dbReference type="OrthoDB" id="9760689at2"/>
<dbReference type="STRING" id="1223802.SUTH_00736"/>
<dbReference type="UniPathway" id="UPA00078"/>
<dbReference type="Proteomes" id="UP000031637">
    <property type="component" value="Chromosome"/>
</dbReference>
<evidence type="ECO:0000256" key="2">
    <source>
        <dbReference type="ARBA" id="ARBA00004746"/>
    </source>
</evidence>
<dbReference type="EC" id="2.1.1.197" evidence="3 8"/>
<evidence type="ECO:0000256" key="3">
    <source>
        <dbReference type="ARBA" id="ARBA00012327"/>
    </source>
</evidence>
<reference evidence="10 11" key="1">
    <citation type="journal article" date="2014" name="Syst. Appl. Microbiol.">
        <title>Complete genomes of freshwater sulfur oxidizers Sulfuricella denitrificans skB26 and Sulfuritalea hydrogenivorans sk43H: genetic insights into the sulfur oxidation pathway of betaproteobacteria.</title>
        <authorList>
            <person name="Watanabe T."/>
            <person name="Kojima H."/>
            <person name="Fukui M."/>
        </authorList>
    </citation>
    <scope>NUCLEOTIDE SEQUENCE [LARGE SCALE GENOMIC DNA]</scope>
    <source>
        <strain evidence="10">DSM22779</strain>
    </source>
</reference>
<dbReference type="GO" id="GO:0008757">
    <property type="term" value="F:S-adenosylmethionine-dependent methyltransferase activity"/>
    <property type="evidence" value="ECO:0007669"/>
    <property type="project" value="InterPro"/>
</dbReference>
<dbReference type="Gene3D" id="3.40.50.150">
    <property type="entry name" value="Vaccinia Virus protein VP39"/>
    <property type="match status" value="1"/>
</dbReference>
<dbReference type="KEGG" id="shd:SUTH_00736"/>
<keyword evidence="4 8" id="KW-0489">Methyltransferase</keyword>
<name>W0SBY9_9PROT</name>
<accession>W0SBY9</accession>
<dbReference type="GO" id="GO:0010340">
    <property type="term" value="F:carboxyl-O-methyltransferase activity"/>
    <property type="evidence" value="ECO:0007669"/>
    <property type="project" value="UniProtKB-UniRule"/>
</dbReference>
<evidence type="ECO:0000256" key="8">
    <source>
        <dbReference type="HAMAP-Rule" id="MF_00835"/>
    </source>
</evidence>
<sequence length="272" mass="30009">MRDDFARAAESYDSAAVLAREVGARMAARLDLVKIAPARVADIGCATGDGIRELQQRYPKAQALAVDYALPMLRAVKDRTPLTQRIMRRAPRLVNADVRALPLAANSLGLVWSNLMLHWLDDPLPALRELHRVLEVGGLLSFATLGPDTLKELRAAAAKVGAGDTARRFLDMHDLGDMLVAAGFGDPVMDMELVTLTYAAPRAFLADQRHLGVRDALLGHQGWRDWRRLLGAWPRDAEGRLPASFEIVHGHAWKPEPRQIADGRAVVKFHSR</sequence>
<proteinExistence type="inferred from homology"/>
<dbReference type="InterPro" id="IPR013216">
    <property type="entry name" value="Methyltransf_11"/>
</dbReference>
<organism evidence="10 11">
    <name type="scientific">Sulfuritalea hydrogenivorans sk43H</name>
    <dbReference type="NCBI Taxonomy" id="1223802"/>
    <lineage>
        <taxon>Bacteria</taxon>
        <taxon>Pseudomonadati</taxon>
        <taxon>Pseudomonadota</taxon>
        <taxon>Betaproteobacteria</taxon>
        <taxon>Nitrosomonadales</taxon>
        <taxon>Sterolibacteriaceae</taxon>
        <taxon>Sulfuritalea</taxon>
    </lineage>
</organism>
<keyword evidence="11" id="KW-1185">Reference proteome</keyword>
<evidence type="ECO:0000256" key="5">
    <source>
        <dbReference type="ARBA" id="ARBA00022679"/>
    </source>
</evidence>
<dbReference type="InterPro" id="IPR029063">
    <property type="entry name" value="SAM-dependent_MTases_sf"/>
</dbReference>
<keyword evidence="5 8" id="KW-0808">Transferase</keyword>
<keyword evidence="6 8" id="KW-0949">S-adenosyl-L-methionine</keyword>
<evidence type="ECO:0000256" key="6">
    <source>
        <dbReference type="ARBA" id="ARBA00022691"/>
    </source>
</evidence>
<evidence type="ECO:0000256" key="1">
    <source>
        <dbReference type="ARBA" id="ARBA00000852"/>
    </source>
</evidence>
<dbReference type="InterPro" id="IPR011814">
    <property type="entry name" value="BioC"/>
</dbReference>
<gene>
    <name evidence="8" type="primary">bioC</name>
    <name evidence="10" type="ORF">SUTH_00736</name>
</gene>
<dbReference type="InterPro" id="IPR050602">
    <property type="entry name" value="Malonyl-ACP_OMT"/>
</dbReference>
<comment type="catalytic activity">
    <reaction evidence="1 8">
        <text>malonyl-[ACP] + S-adenosyl-L-methionine = malonyl-[ACP] methyl ester + S-adenosyl-L-homocysteine</text>
        <dbReference type="Rhea" id="RHEA:17105"/>
        <dbReference type="Rhea" id="RHEA-COMP:9623"/>
        <dbReference type="Rhea" id="RHEA-COMP:9954"/>
        <dbReference type="ChEBI" id="CHEBI:57856"/>
        <dbReference type="ChEBI" id="CHEBI:59789"/>
        <dbReference type="ChEBI" id="CHEBI:78449"/>
        <dbReference type="ChEBI" id="CHEBI:78845"/>
        <dbReference type="EC" id="2.1.1.197"/>
    </reaction>
</comment>
<dbReference type="RefSeq" id="WP_041097174.1">
    <property type="nucleotide sequence ID" value="NZ_AP012547.1"/>
</dbReference>
<dbReference type="SUPFAM" id="SSF53335">
    <property type="entry name" value="S-adenosyl-L-methionine-dependent methyltransferases"/>
    <property type="match status" value="1"/>
</dbReference>
<dbReference type="HAMAP" id="MF_00835">
    <property type="entry name" value="BioC"/>
    <property type="match status" value="1"/>
</dbReference>
<feature type="domain" description="Methyltransferase type 11" evidence="9">
    <location>
        <begin position="42"/>
        <end position="141"/>
    </location>
</feature>
<dbReference type="GO" id="GO:0009102">
    <property type="term" value="P:biotin biosynthetic process"/>
    <property type="evidence" value="ECO:0007669"/>
    <property type="project" value="UniProtKB-UniRule"/>
</dbReference>
<dbReference type="PANTHER" id="PTHR13090:SF1">
    <property type="entry name" value="ARGININE-HYDROXYLASE NDUFAF5, MITOCHONDRIAL"/>
    <property type="match status" value="1"/>
</dbReference>
<evidence type="ECO:0000313" key="10">
    <source>
        <dbReference type="EMBL" id="BAO28546.1"/>
    </source>
</evidence>
<dbReference type="Pfam" id="PF08241">
    <property type="entry name" value="Methyltransf_11"/>
    <property type="match status" value="1"/>
</dbReference>
<comment type="function">
    <text evidence="8">Converts the free carboxyl group of a malonyl-thioester to its methyl ester by transfer of a methyl group from S-adenosyl-L-methionine (SAM). It allows to synthesize pimeloyl-ACP via the fatty acid synthetic pathway.</text>
</comment>
<dbReference type="HOGENOM" id="CLU_046586_2_1_4"/>
<dbReference type="EMBL" id="AP012547">
    <property type="protein sequence ID" value="BAO28546.1"/>
    <property type="molecule type" value="Genomic_DNA"/>
</dbReference>
<dbReference type="AlphaFoldDB" id="W0SBY9"/>
<dbReference type="CDD" id="cd02440">
    <property type="entry name" value="AdoMet_MTases"/>
    <property type="match status" value="1"/>
</dbReference>
<evidence type="ECO:0000256" key="4">
    <source>
        <dbReference type="ARBA" id="ARBA00022603"/>
    </source>
</evidence>
<keyword evidence="7 8" id="KW-0093">Biotin biosynthesis</keyword>
<protein>
    <recommendedName>
        <fullName evidence="3 8">Malonyl-[acyl-carrier protein] O-methyltransferase</fullName>
        <shortName evidence="8">Malonyl-ACP O-methyltransferase</shortName>
        <ecNumber evidence="3 8">2.1.1.197</ecNumber>
    </recommendedName>
    <alternativeName>
        <fullName evidence="8">Biotin synthesis protein BioC</fullName>
    </alternativeName>
</protein>
<dbReference type="PANTHER" id="PTHR13090">
    <property type="entry name" value="ARGININE-HYDROXYLASE NDUFAF5, MITOCHONDRIAL"/>
    <property type="match status" value="1"/>
</dbReference>
<evidence type="ECO:0000259" key="9">
    <source>
        <dbReference type="Pfam" id="PF08241"/>
    </source>
</evidence>
<dbReference type="GO" id="GO:0032259">
    <property type="term" value="P:methylation"/>
    <property type="evidence" value="ECO:0007669"/>
    <property type="project" value="UniProtKB-KW"/>
</dbReference>
<dbReference type="GO" id="GO:0102130">
    <property type="term" value="F:malonyl-CoA methyltransferase activity"/>
    <property type="evidence" value="ECO:0007669"/>
    <property type="project" value="UniProtKB-EC"/>
</dbReference>